<dbReference type="PANTHER" id="PTHR30287">
    <property type="entry name" value="MEMBRANE COMPONENT OF PREDICTED ABC SUPERFAMILY METABOLITE UPTAKE TRANSPORTER"/>
    <property type="match status" value="1"/>
</dbReference>
<keyword evidence="6" id="KW-0175">Coiled coil</keyword>
<feature type="region of interest" description="Disordered" evidence="7">
    <location>
        <begin position="715"/>
        <end position="739"/>
    </location>
</feature>
<feature type="transmembrane region" description="Helical" evidence="8">
    <location>
        <begin position="922"/>
        <end position="941"/>
    </location>
</feature>
<protein>
    <submittedName>
        <fullName evidence="10">FtsX-like permease family protein</fullName>
    </submittedName>
</protein>
<feature type="domain" description="ABC3 transporter permease C-terminal" evidence="9">
    <location>
        <begin position="1230"/>
        <end position="1328"/>
    </location>
</feature>
<comment type="subcellular location">
    <subcellularLocation>
        <location evidence="1">Cell membrane</location>
        <topology evidence="1">Multi-pass membrane protein</topology>
    </subcellularLocation>
</comment>
<evidence type="ECO:0000256" key="6">
    <source>
        <dbReference type="SAM" id="Coils"/>
    </source>
</evidence>
<feature type="region of interest" description="Disordered" evidence="7">
    <location>
        <begin position="435"/>
        <end position="458"/>
    </location>
</feature>
<feature type="compositionally biased region" description="Low complexity" evidence="7">
    <location>
        <begin position="348"/>
        <end position="361"/>
    </location>
</feature>
<feature type="transmembrane region" description="Helical" evidence="8">
    <location>
        <begin position="1280"/>
        <end position="1301"/>
    </location>
</feature>
<feature type="transmembrane region" description="Helical" evidence="8">
    <location>
        <begin position="1226"/>
        <end position="1246"/>
    </location>
</feature>
<dbReference type="PANTHER" id="PTHR30287:SF1">
    <property type="entry name" value="INNER MEMBRANE PROTEIN"/>
    <property type="match status" value="1"/>
</dbReference>
<dbReference type="InterPro" id="IPR038766">
    <property type="entry name" value="Membrane_comp_ABC_pdt"/>
</dbReference>
<evidence type="ECO:0000313" key="11">
    <source>
        <dbReference type="Proteomes" id="UP001644719"/>
    </source>
</evidence>
<dbReference type="Pfam" id="PF02687">
    <property type="entry name" value="FtsX"/>
    <property type="match status" value="2"/>
</dbReference>
<name>A0ABX2H6Y1_9FIRM</name>
<dbReference type="Proteomes" id="UP001644719">
    <property type="component" value="Unassembled WGS sequence"/>
</dbReference>
<dbReference type="EMBL" id="JAAITS010000014">
    <property type="protein sequence ID" value="NSG85121.1"/>
    <property type="molecule type" value="Genomic_DNA"/>
</dbReference>
<feature type="region of interest" description="Disordered" evidence="7">
    <location>
        <begin position="348"/>
        <end position="369"/>
    </location>
</feature>
<feature type="domain" description="ABC3 transporter permease C-terminal" evidence="9">
    <location>
        <begin position="827"/>
        <end position="942"/>
    </location>
</feature>
<feature type="coiled-coil region" evidence="6">
    <location>
        <begin position="487"/>
        <end position="570"/>
    </location>
</feature>
<evidence type="ECO:0000256" key="5">
    <source>
        <dbReference type="ARBA" id="ARBA00023136"/>
    </source>
</evidence>
<feature type="transmembrane region" description="Helical" evidence="8">
    <location>
        <begin position="869"/>
        <end position="890"/>
    </location>
</feature>
<accession>A0ABX2H6Y1</accession>
<feature type="region of interest" description="Disordered" evidence="7">
    <location>
        <begin position="263"/>
        <end position="304"/>
    </location>
</feature>
<feature type="coiled-coil region" evidence="6">
    <location>
        <begin position="613"/>
        <end position="661"/>
    </location>
</feature>
<keyword evidence="11" id="KW-1185">Reference proteome</keyword>
<gene>
    <name evidence="10" type="ORF">G5B17_06670</name>
</gene>
<feature type="transmembrane region" description="Helical" evidence="8">
    <location>
        <begin position="827"/>
        <end position="848"/>
    </location>
</feature>
<evidence type="ECO:0000256" key="7">
    <source>
        <dbReference type="SAM" id="MobiDB-lite"/>
    </source>
</evidence>
<evidence type="ECO:0000256" key="8">
    <source>
        <dbReference type="SAM" id="Phobius"/>
    </source>
</evidence>
<reference evidence="10 11" key="1">
    <citation type="journal article" date="2020" name="Cell Host Microbe">
        <title>Functional and Genomic Variation between Human-Derived Isolates of Lachnospiraceae Reveals Inter- and Intra-Species Diversity.</title>
        <authorList>
            <person name="Sorbara M.T."/>
            <person name="Littmann E.R."/>
            <person name="Fontana E."/>
            <person name="Moody T.U."/>
            <person name="Kohout C.E."/>
            <person name="Gjonbalaj M."/>
            <person name="Eaton V."/>
            <person name="Seok R."/>
            <person name="Leiner I.M."/>
            <person name="Pamer E.G."/>
        </authorList>
    </citation>
    <scope>NUCLEOTIDE SEQUENCE [LARGE SCALE GENOMIC DNA]</scope>
    <source>
        <strain evidence="10 11">MSK.17.74</strain>
    </source>
</reference>
<keyword evidence="4 8" id="KW-1133">Transmembrane helix</keyword>
<evidence type="ECO:0000313" key="10">
    <source>
        <dbReference type="EMBL" id="NSG85121.1"/>
    </source>
</evidence>
<keyword evidence="3 8" id="KW-0812">Transmembrane</keyword>
<evidence type="ECO:0000259" key="9">
    <source>
        <dbReference type="Pfam" id="PF02687"/>
    </source>
</evidence>
<dbReference type="Gene3D" id="1.10.287.1490">
    <property type="match status" value="2"/>
</dbReference>
<feature type="transmembrane region" description="Helical" evidence="8">
    <location>
        <begin position="995"/>
        <end position="1015"/>
    </location>
</feature>
<comment type="caution">
    <text evidence="10">The sequence shown here is derived from an EMBL/GenBank/DDBJ whole genome shotgun (WGS) entry which is preliminary data.</text>
</comment>
<evidence type="ECO:0000256" key="2">
    <source>
        <dbReference type="ARBA" id="ARBA00022475"/>
    </source>
</evidence>
<feature type="compositionally biased region" description="Basic and acidic residues" evidence="7">
    <location>
        <begin position="756"/>
        <end position="773"/>
    </location>
</feature>
<evidence type="ECO:0000256" key="3">
    <source>
        <dbReference type="ARBA" id="ARBA00022692"/>
    </source>
</evidence>
<organism evidence="10 11">
    <name type="scientific">Blautia faecis</name>
    <dbReference type="NCBI Taxonomy" id="871665"/>
    <lineage>
        <taxon>Bacteria</taxon>
        <taxon>Bacillati</taxon>
        <taxon>Bacillota</taxon>
        <taxon>Clostridia</taxon>
        <taxon>Lachnospirales</taxon>
        <taxon>Lachnospiraceae</taxon>
        <taxon>Blautia</taxon>
    </lineage>
</organism>
<evidence type="ECO:0000256" key="4">
    <source>
        <dbReference type="ARBA" id="ARBA00022989"/>
    </source>
</evidence>
<sequence>MKALRKEFWMEIRKSKSRFISILLIVALGVAFFSGIQASSPDMRYSGDAYYDESSLMDIKVVGTMGLTSDDVSSIESIDGIESAEGAWSTDVMCGEGQKQKVLHIESINDTVNKLDVQEGRLPEKSGEIFLDSTFASTNEYKVGDKVALREDGDSPLLVTTEYTVVGTGRSPLYISFNRGNTTLGTGEVNGFGYVLPEDFDQEIYTQIYVTVHGAKGLTSYTDGYENLIAKIKGRVENIADDRCQIRLAAVKADAQEEINDAQKKLDDGKKEADEKLADAKEELDKGEKDLEDGRQEYEDGKSQLEDAKTELADGKKQLEDAKTELADGKTQLEDAKAQLADGKSQLESAKSQLSSSKSQLDTARSQLDDGWSQVNAAKAQLADGQAQLDSAQKQVTSGLAELEENQKTLDENKAKLADGKAQLEAGEQQLETAKQTLTTKQSELDQSKAEITAGQQQIESTRTQLNAQKQQITDGLSQVSAGEAQLQEGISALESAKAQLTELQSQLETVRASYNAALENPDASQEEIDILAAQVSALEEQEAAVSQQIQASEAQIESQRQQLAATRSELESGLAAVEDGLSQLSQKESELNAGLEQITAGQAQIDAGWIQIQEQENTLAASKAEIEAGEQELEKGQKQLKAAKKKLSKAQKEIDSNAETLAAGQAELDANVAKLNDSEAQYASGLEQYHSGARQIAENEAKLTSGEQEIAENEAKLADGEKEIADNEKKLADGEKEITDNEKKLQDAAKDLKKGEKDLADGKKEYEDAQKDAEDEIAENQQKLDDAKKELEDLEKPEWMVTDREDLPEYTDYGDNADRLRNIGQVFPVIFFLVAALISLTTMTRMVEEQRTQIGTLKALGYKKSAIAAKYICYAFFATLLGSVLGMLIGEKIIPYIIITAYGIMYHNVANTISIDYQPGFALIASAASVVCTVGATLFASGKELQETPASLMRPPAPKEGKRVLLERLTFIWKHLSFSWKSTIRNLFRYKKRLIMTVFGIAGSMGLMLVGFGIQDSISDIAAIQYRELQHYDGMVIEDSDATEEEHAELFEYMKENEQIAHCNRVQMTKISAPKGSSSVSIYLFVPESLSEFARDVTLKNRITGETYELTDEGAAISEKTASLLGLKVGDMIPLKKGDKEYKVRVAVITENYMSHYLYMTPRVYEQTFGEKPEYENIVFTMQEDCKDDLEMAGSRILANPGALSISYTSSLASQVDRMLSTLDAVILVLIVSAGMLAFVVLYNLNNINITERQRELATLKVLGFYDGEVSQYVLRENVILTVLGIMFGAVFGILIHRYVITTVEVDAVMFGRNIKPLSFLYSGILTSIFSIVVNGVMHFKLKTIDMVESLKSVE</sequence>
<evidence type="ECO:0000256" key="1">
    <source>
        <dbReference type="ARBA" id="ARBA00004651"/>
    </source>
</evidence>
<feature type="region of interest" description="Disordered" evidence="7">
    <location>
        <begin position="756"/>
        <end position="775"/>
    </location>
</feature>
<dbReference type="Gene3D" id="1.10.287.620">
    <property type="entry name" value="Helix Hairpins"/>
    <property type="match status" value="1"/>
</dbReference>
<keyword evidence="2" id="KW-1003">Cell membrane</keyword>
<proteinExistence type="predicted"/>
<dbReference type="RefSeq" id="WP_173769591.1">
    <property type="nucleotide sequence ID" value="NZ_JAAITS010000014.1"/>
</dbReference>
<feature type="transmembrane region" description="Helical" evidence="8">
    <location>
        <begin position="1321"/>
        <end position="1339"/>
    </location>
</feature>
<keyword evidence="5 8" id="KW-0472">Membrane</keyword>
<dbReference type="SUPFAM" id="SSF57997">
    <property type="entry name" value="Tropomyosin"/>
    <property type="match status" value="1"/>
</dbReference>
<dbReference type="InterPro" id="IPR003838">
    <property type="entry name" value="ABC3_permease_C"/>
</dbReference>